<dbReference type="GO" id="GO:0006284">
    <property type="term" value="P:base-excision repair"/>
    <property type="evidence" value="ECO:0007669"/>
    <property type="project" value="InterPro"/>
</dbReference>
<dbReference type="GeneID" id="117345457"/>
<reference evidence="16" key="1">
    <citation type="submission" date="2025-08" db="UniProtKB">
        <authorList>
            <consortium name="RefSeq"/>
        </authorList>
    </citation>
    <scope>IDENTIFICATION</scope>
</reference>
<dbReference type="FunFam" id="3.10.300.10:FF:000001">
    <property type="entry name" value="Putative 3-methyladenine DNA glycosylase"/>
    <property type="match status" value="1"/>
</dbReference>
<dbReference type="NCBIfam" id="TIGR00567">
    <property type="entry name" value="3mg"/>
    <property type="match status" value="1"/>
</dbReference>
<dbReference type="CTD" id="4350"/>
<evidence type="ECO:0000256" key="4">
    <source>
        <dbReference type="ARBA" id="ARBA00012000"/>
    </source>
</evidence>
<keyword evidence="5" id="KW-0227">DNA damage</keyword>
<evidence type="ECO:0000256" key="14">
    <source>
        <dbReference type="SAM" id="MobiDB-lite"/>
    </source>
</evidence>
<comment type="catalytic activity">
    <reaction evidence="1">
        <text>Hydrolysis of alkylated DNA, releasing 3-methyladenine, 3-methylguanine, 7-methylguanine and 7-methyladenine.</text>
        <dbReference type="EC" id="3.2.2.21"/>
    </reaction>
</comment>
<dbReference type="InterPro" id="IPR011034">
    <property type="entry name" value="Formyl_transferase-like_C_sf"/>
</dbReference>
<dbReference type="PANTHER" id="PTHR10429:SF0">
    <property type="entry name" value="DNA-3-METHYLADENINE GLYCOSYLASE"/>
    <property type="match status" value="1"/>
</dbReference>
<proteinExistence type="inferred from homology"/>
<dbReference type="RefSeq" id="XP_033770015.1">
    <property type="nucleotide sequence ID" value="XM_033914124.1"/>
</dbReference>
<evidence type="ECO:0000256" key="2">
    <source>
        <dbReference type="ARBA" id="ARBA00002421"/>
    </source>
</evidence>
<dbReference type="Proteomes" id="UP000515159">
    <property type="component" value="Chromosome 11"/>
</dbReference>
<dbReference type="AlphaFoldDB" id="A0A6P8NLK8"/>
<dbReference type="PANTHER" id="PTHR10429">
    <property type="entry name" value="DNA-3-METHYLADENINE GLYCOSYLASE"/>
    <property type="match status" value="1"/>
</dbReference>
<gene>
    <name evidence="16" type="primary">MPG</name>
</gene>
<evidence type="ECO:0000256" key="9">
    <source>
        <dbReference type="ARBA" id="ARBA00066187"/>
    </source>
</evidence>
<dbReference type="Pfam" id="PF02245">
    <property type="entry name" value="Pur_DNA_glyco"/>
    <property type="match status" value="1"/>
</dbReference>
<feature type="region of interest" description="Disordered" evidence="14">
    <location>
        <begin position="1"/>
        <end position="22"/>
    </location>
</feature>
<evidence type="ECO:0000256" key="7">
    <source>
        <dbReference type="ARBA" id="ARBA00023204"/>
    </source>
</evidence>
<evidence type="ECO:0000256" key="8">
    <source>
        <dbReference type="ARBA" id="ARBA00033426"/>
    </source>
</evidence>
<protein>
    <recommendedName>
        <fullName evidence="10">DNA-3-methyladenine glycosylase</fullName>
        <ecNumber evidence="4">3.2.2.21</ecNumber>
    </recommendedName>
    <alternativeName>
        <fullName evidence="11">3-alkyladenine DNA glycosylase</fullName>
    </alternativeName>
    <alternativeName>
        <fullName evidence="8">3-methyladenine DNA glycosidase</fullName>
    </alternativeName>
    <alternativeName>
        <fullName evidence="13">ADPG</fullName>
    </alternativeName>
    <alternativeName>
        <fullName evidence="12">N-methylpurine-DNA glycosylase</fullName>
    </alternativeName>
</protein>
<keyword evidence="6" id="KW-0378">Hydrolase</keyword>
<evidence type="ECO:0000256" key="6">
    <source>
        <dbReference type="ARBA" id="ARBA00022801"/>
    </source>
</evidence>
<organism evidence="15 16">
    <name type="scientific">Geotrypetes seraphini</name>
    <name type="common">Gaboon caecilian</name>
    <name type="synonym">Caecilia seraphini</name>
    <dbReference type="NCBI Taxonomy" id="260995"/>
    <lineage>
        <taxon>Eukaryota</taxon>
        <taxon>Metazoa</taxon>
        <taxon>Chordata</taxon>
        <taxon>Craniata</taxon>
        <taxon>Vertebrata</taxon>
        <taxon>Euteleostomi</taxon>
        <taxon>Amphibia</taxon>
        <taxon>Gymnophiona</taxon>
        <taxon>Geotrypetes</taxon>
    </lineage>
</organism>
<evidence type="ECO:0000256" key="5">
    <source>
        <dbReference type="ARBA" id="ARBA00022763"/>
    </source>
</evidence>
<evidence type="ECO:0000313" key="16">
    <source>
        <dbReference type="RefSeq" id="XP_033770015.1"/>
    </source>
</evidence>
<accession>A0A6P8NLK8</accession>
<evidence type="ECO:0000256" key="11">
    <source>
        <dbReference type="ARBA" id="ARBA00076879"/>
    </source>
</evidence>
<evidence type="ECO:0000256" key="10">
    <source>
        <dbReference type="ARBA" id="ARBA00068926"/>
    </source>
</evidence>
<dbReference type="GO" id="GO:0003905">
    <property type="term" value="F:alkylbase DNA N-glycosylase activity"/>
    <property type="evidence" value="ECO:0007669"/>
    <property type="project" value="UniProtKB-EC"/>
</dbReference>
<dbReference type="InterPro" id="IPR003180">
    <property type="entry name" value="MPG"/>
</dbReference>
<evidence type="ECO:0000256" key="12">
    <source>
        <dbReference type="ARBA" id="ARBA00078171"/>
    </source>
</evidence>
<comment type="similarity">
    <text evidence="3">Belongs to the DNA glycosylase MPG family.</text>
</comment>
<dbReference type="CDD" id="cd00540">
    <property type="entry name" value="AAG"/>
    <property type="match status" value="1"/>
</dbReference>
<dbReference type="GO" id="GO:0003677">
    <property type="term" value="F:DNA binding"/>
    <property type="evidence" value="ECO:0007669"/>
    <property type="project" value="InterPro"/>
</dbReference>
<dbReference type="OrthoDB" id="6353017at2759"/>
<dbReference type="KEGG" id="gsh:117345457"/>
<evidence type="ECO:0000313" key="15">
    <source>
        <dbReference type="Proteomes" id="UP000515159"/>
    </source>
</evidence>
<dbReference type="FunCoup" id="A0A6P8NLK8">
    <property type="interactions" value="675"/>
</dbReference>
<dbReference type="InterPro" id="IPR036995">
    <property type="entry name" value="MPG_sf"/>
</dbReference>
<sequence length="266" mass="29982">MPRKRRRVSNLDDEEHKSSISENLSTDSLLLTQDGKGDSSPISIYFVDEKMKTFRLGSDFFNQPCISLAKSFLGQILARKLPDGKELRGRIVETEAYLGGEDDASHSTRGKQTGRNVAMFMPAGTMYVYQIYGMYFCLNVSSQGEGAAVLLRSLEPLQSLDTMRHLRNLRRKENGKALKDWELCNGPSKLCQALDINKSFDRRDLARDEEVWLERGTEVLGDQDIIAAARIGINYAGEWAKKPLRFYIKGAKCVSIVDKTAERNTT</sequence>
<evidence type="ECO:0000256" key="13">
    <source>
        <dbReference type="ARBA" id="ARBA00082988"/>
    </source>
</evidence>
<evidence type="ECO:0000256" key="1">
    <source>
        <dbReference type="ARBA" id="ARBA00000086"/>
    </source>
</evidence>
<evidence type="ECO:0000256" key="3">
    <source>
        <dbReference type="ARBA" id="ARBA00009232"/>
    </source>
</evidence>
<dbReference type="EC" id="3.2.2.21" evidence="4"/>
<dbReference type="SUPFAM" id="SSF50486">
    <property type="entry name" value="FMT C-terminal domain-like"/>
    <property type="match status" value="1"/>
</dbReference>
<comment type="function">
    <text evidence="2">Hydrolysis of the deoxyribose N-glycosidic bond to excise 3-methyladenine, and 7-methylguanine from the damaged DNA polymer formed by alkylation lesions.</text>
</comment>
<dbReference type="HAMAP" id="MF_00527">
    <property type="entry name" value="3MGH"/>
    <property type="match status" value="1"/>
</dbReference>
<comment type="subunit">
    <text evidence="9">Binds MBD1. Binds SSBP1.</text>
</comment>
<dbReference type="Gene3D" id="3.10.300.10">
    <property type="entry name" value="Methylpurine-DNA glycosylase (MPG)"/>
    <property type="match status" value="1"/>
</dbReference>
<dbReference type="InParanoid" id="A0A6P8NLK8"/>
<name>A0A6P8NLK8_GEOSA</name>
<keyword evidence="7" id="KW-0234">DNA repair</keyword>
<keyword evidence="15" id="KW-1185">Reference proteome</keyword>